<dbReference type="RefSeq" id="WP_146305970.1">
    <property type="nucleotide sequence ID" value="NZ_VOHS01000014.1"/>
</dbReference>
<evidence type="ECO:0000313" key="2">
    <source>
        <dbReference type="EMBL" id="TWV99628.1"/>
    </source>
</evidence>
<sequence length="187" mass="21676">MTLQQILNNIYPLPVESSVLLERIAEQKSYPRGHLLLRAGRIEDQVYFIKQGIARAFSEKRDRNVTFWFGQEGDAVVSMRSYVEQKPGYEHIELLEDCELYQMDAGRLQVLYREDINIANWGRKFAEKEIIKTENRLIKLQIGSASERYREFMEENPALLQRVPLGHIASYLGISAVSLSRIRAEKG</sequence>
<dbReference type="Pfam" id="PF00027">
    <property type="entry name" value="cNMP_binding"/>
    <property type="match status" value="1"/>
</dbReference>
<dbReference type="EMBL" id="VOHS01000014">
    <property type="protein sequence ID" value="TWV99628.1"/>
    <property type="molecule type" value="Genomic_DNA"/>
</dbReference>
<accession>A0A5C6LV57</accession>
<dbReference type="InterPro" id="IPR018490">
    <property type="entry name" value="cNMP-bd_dom_sf"/>
</dbReference>
<protein>
    <submittedName>
        <fullName evidence="2">Crp/Fnr family transcriptional regulator</fullName>
    </submittedName>
</protein>
<dbReference type="Gene3D" id="2.60.120.10">
    <property type="entry name" value="Jelly Rolls"/>
    <property type="match status" value="1"/>
</dbReference>
<proteinExistence type="predicted"/>
<dbReference type="CDD" id="cd00038">
    <property type="entry name" value="CAP_ED"/>
    <property type="match status" value="1"/>
</dbReference>
<dbReference type="InterPro" id="IPR000595">
    <property type="entry name" value="cNMP-bd_dom"/>
</dbReference>
<name>A0A5C6LV57_9BACT</name>
<keyword evidence="3" id="KW-1185">Reference proteome</keyword>
<gene>
    <name evidence="2" type="ORF">FEF09_15550</name>
</gene>
<dbReference type="PROSITE" id="PS50042">
    <property type="entry name" value="CNMP_BINDING_3"/>
    <property type="match status" value="1"/>
</dbReference>
<comment type="caution">
    <text evidence="2">The sequence shown here is derived from an EMBL/GenBank/DDBJ whole genome shotgun (WGS) entry which is preliminary data.</text>
</comment>
<dbReference type="OrthoDB" id="680421at2"/>
<dbReference type="Proteomes" id="UP000318815">
    <property type="component" value="Unassembled WGS sequence"/>
</dbReference>
<dbReference type="AlphaFoldDB" id="A0A5C6LV57"/>
<organism evidence="2 3">
    <name type="scientific">Chitinophaga pinensis</name>
    <dbReference type="NCBI Taxonomy" id="79329"/>
    <lineage>
        <taxon>Bacteria</taxon>
        <taxon>Pseudomonadati</taxon>
        <taxon>Bacteroidota</taxon>
        <taxon>Chitinophagia</taxon>
        <taxon>Chitinophagales</taxon>
        <taxon>Chitinophagaceae</taxon>
        <taxon>Chitinophaga</taxon>
    </lineage>
</organism>
<feature type="domain" description="Cyclic nucleotide-binding" evidence="1">
    <location>
        <begin position="26"/>
        <end position="111"/>
    </location>
</feature>
<reference evidence="2 3" key="1">
    <citation type="submission" date="2019-08" db="EMBL/GenBank/DDBJ databases">
        <title>Whole genome sequencing of chitin degrading bacteria Chitinophaga pinensis YS16.</title>
        <authorList>
            <person name="Singh R.P."/>
            <person name="Manchanda G."/>
            <person name="Maurya I.K."/>
            <person name="Joshi N.K."/>
            <person name="Srivastava A.K."/>
        </authorList>
    </citation>
    <scope>NUCLEOTIDE SEQUENCE [LARGE SCALE GENOMIC DNA]</scope>
    <source>
        <strain evidence="2 3">YS-16</strain>
    </source>
</reference>
<dbReference type="SUPFAM" id="SSF51206">
    <property type="entry name" value="cAMP-binding domain-like"/>
    <property type="match status" value="1"/>
</dbReference>
<dbReference type="InterPro" id="IPR014710">
    <property type="entry name" value="RmlC-like_jellyroll"/>
</dbReference>
<evidence type="ECO:0000259" key="1">
    <source>
        <dbReference type="PROSITE" id="PS50042"/>
    </source>
</evidence>
<evidence type="ECO:0000313" key="3">
    <source>
        <dbReference type="Proteomes" id="UP000318815"/>
    </source>
</evidence>